<evidence type="ECO:0000256" key="3">
    <source>
        <dbReference type="ARBA" id="ARBA00022525"/>
    </source>
</evidence>
<dbReference type="CDD" id="cd06503">
    <property type="entry name" value="ATP-synt_Fo_b"/>
    <property type="match status" value="2"/>
</dbReference>
<dbReference type="PANTHER" id="PTHR10574">
    <property type="entry name" value="NETRIN/LAMININ-RELATED"/>
    <property type="match status" value="1"/>
</dbReference>
<dbReference type="InterPro" id="IPR002049">
    <property type="entry name" value="LE_dom"/>
</dbReference>
<dbReference type="Pfam" id="PF00053">
    <property type="entry name" value="EGF_laminin"/>
    <property type="match status" value="11"/>
</dbReference>
<keyword evidence="7" id="KW-0084">Basement membrane</keyword>
<dbReference type="PROSITE" id="PS01248">
    <property type="entry name" value="EGF_LAM_1"/>
    <property type="match status" value="4"/>
</dbReference>
<evidence type="ECO:0000256" key="16">
    <source>
        <dbReference type="SAM" id="SignalP"/>
    </source>
</evidence>
<dbReference type="GO" id="GO:0005604">
    <property type="term" value="C:basement membrane"/>
    <property type="evidence" value="ECO:0007669"/>
    <property type="project" value="UniProtKB-SubCell"/>
</dbReference>
<name>V5ICQ8_IXORI</name>
<sequence length="1609" mass="178361">MALGGKTATLLALLAAVASLGVAQYESRGSCYDQHRRPQRCIPEFVNAAFNVRVEATNTCGLRGPTKFCPQTDVPGTSKTCELCDAARPHLAHPPDYLTDFNNNDNTTWWQSETMLDGIQYPNQVNLTLDLGRAFDITYVRLKFHSMRPESFAIYKRTESGGPWLPYQYYSSTCYDTYGVRAGAYVTRDDETRALCTGEFSGLTPLTGGNVAFSTLEGRPSAFKFDSSPVLQEWVTATAIRIVLTRLNTFGDEIFGDKQVLRSYYYAIADFAVGGRCKCNGHAQACDPGPGGDRQLVCRCEHNTTGDNCERCVDSFNDQPWGRATSSDAHECQPCNCNGRSRKCYFDKELYDRTGHGGHCINCSDNTDGPNCERCRENFYQRSDGRCVACGCDPLGSRVLQCNSKGQCPCKPGVEGQRCDRCAPNFYDFSEQGCRPCGCSMAGSVDSPPSCDAATGVCRCKANVEGRQCDRCRPGFFNLQRDNEFGCTPCFCFGHSAVCQSAPGYSKHTIYSTFTRDKEHWKAVDSRGARVPTRHEYAAHHLAVAAPGENQVYFVAPERFLGDQRGSYNQNLTFTLRIGEEGARSSLEDVVLESPSQSVSQHIFGQGNPLPSIRNQDYRFRLHQDSRYGWSPTLSAHEFMALLANLTAIKIRATYLPRGTGFIDNIELHTAQRSQYGSEAASWIEMCTCPDGYVGQFCESCAPGFRHDPPGGGRFSRCVPCNCNGHALICEPDTGHCICQHNTAGEFCERCAPRFYGNALVGSPEDCQPCPCPDQGACAVLPDESVVCLECPQGYSGRRCDLCFDGHFGDPQGRYGAERPCQKCDCNDNVDPNAVANCNTTTGECLKCIYKTAGFHCEKCLPGHYGDALAVPKGDCKPCSCSGLGSTSDQCDPVSGQCPCRPNVAGRECGQCREGTWNLEGGQGCEQCGCHLVGSVNRTCDQRTGQCHCRPGVGGKRCDQCLPYHYGFSPDGCLPCDCDSLGSVSLQCAPDGQCECRPNVEGRRCERCKENKYNREAGCVDCPTCYNLVQDAVNQHRDKVADLARLLDNIEKNPQIVKSVDFEKKLEEVMVIVNDLWKDAKQASGTDKSLADRLEELVRRMHRVQETASKVGQETWLAEEALWAAQSNLSQAEASVERMGTTLAQAHRFLEDEGQHALRRALERSHRFGQQSEMMSQIARDARQLADSHENDAQEIVNLAVDALNTTKEAHRIAEGAISTQHQTESEIITLKRRMKDIMDLMLRTKKMAEEAKAEVVKAYEDALRVYSDTTSVQMPDIDTDDLLLQAQEIIEEAQRIYKEADDLMEKHKNIFDKVKPQKDEAEDLLAEAQRQQQVTDELLADTDAAYAKAKEAVQSGEKILEEAQNTLKTLKEFDENVKNSKEKARAALERVPEIRALIEEAENKTADARDALKDAEEDANAASDIATQAERIAEQASKDAIHVRNDADLARSTADKLRNEADALADSVQATDERMRGYQGQAKEDEALAKEALEKANEARTGAKQASDKVRDALATVNDILRALANVDEVDPGRLDELERRLAEAERELERARLAERLAELQKAREQQVLWMRDYEDEINQLKKDVANVRLISEALPDKCYRRIRLEP</sequence>
<organism evidence="20">
    <name type="scientific">Ixodes ricinus</name>
    <name type="common">Common tick</name>
    <name type="synonym">Acarus ricinus</name>
    <dbReference type="NCBI Taxonomy" id="34613"/>
    <lineage>
        <taxon>Eukaryota</taxon>
        <taxon>Metazoa</taxon>
        <taxon>Ecdysozoa</taxon>
        <taxon>Arthropoda</taxon>
        <taxon>Chelicerata</taxon>
        <taxon>Arachnida</taxon>
        <taxon>Acari</taxon>
        <taxon>Parasitiformes</taxon>
        <taxon>Ixodida</taxon>
        <taxon>Ixodoidea</taxon>
        <taxon>Ixodidae</taxon>
        <taxon>Ixodinae</taxon>
        <taxon>Ixodes</taxon>
    </lineage>
</organism>
<dbReference type="FunFam" id="2.10.25.10:FF:000728">
    <property type="entry name" value="Laminin subunit gamma 1"/>
    <property type="match status" value="2"/>
</dbReference>
<dbReference type="Gene3D" id="2.60.120.260">
    <property type="entry name" value="Galactose-binding domain-like"/>
    <property type="match status" value="1"/>
</dbReference>
<evidence type="ECO:0000256" key="13">
    <source>
        <dbReference type="ARBA" id="ARBA00065619"/>
    </source>
</evidence>
<dbReference type="PANTHER" id="PTHR10574:SF435">
    <property type="entry name" value="LAMININ SUBUNIT GAMMA-1"/>
    <property type="match status" value="1"/>
</dbReference>
<evidence type="ECO:0000259" key="17">
    <source>
        <dbReference type="PROSITE" id="PS50027"/>
    </source>
</evidence>
<keyword evidence="10 14" id="KW-1015">Disulfide bond</keyword>
<dbReference type="PROSITE" id="PS51115">
    <property type="entry name" value="LAMININ_IVA"/>
    <property type="match status" value="1"/>
</dbReference>
<feature type="chain" id="PRO_5004738664" evidence="16">
    <location>
        <begin position="24"/>
        <end position="1609"/>
    </location>
</feature>
<keyword evidence="9 15" id="KW-0175">Coiled coil</keyword>
<dbReference type="FunFam" id="2.10.25.10:FF:000174">
    <property type="entry name" value="Laminin subunit gamma-1"/>
    <property type="match status" value="1"/>
</dbReference>
<keyword evidence="3" id="KW-0964">Secreted</keyword>
<dbReference type="FunFam" id="2.10.25.10:FF:000193">
    <property type="entry name" value="Laminin subunit gamma 1"/>
    <property type="match status" value="1"/>
</dbReference>
<dbReference type="InterPro" id="IPR000742">
    <property type="entry name" value="EGF"/>
</dbReference>
<feature type="coiled-coil region" evidence="15">
    <location>
        <begin position="1536"/>
        <end position="1593"/>
    </location>
</feature>
<evidence type="ECO:0000256" key="11">
    <source>
        <dbReference type="ARBA" id="ARBA00023180"/>
    </source>
</evidence>
<dbReference type="PROSITE" id="PS00022">
    <property type="entry name" value="EGF_1"/>
    <property type="match status" value="1"/>
</dbReference>
<dbReference type="InterPro" id="IPR050440">
    <property type="entry name" value="Laminin/Netrin_ECM"/>
</dbReference>
<evidence type="ECO:0000256" key="4">
    <source>
        <dbReference type="ARBA" id="ARBA00022530"/>
    </source>
</evidence>
<dbReference type="PRINTS" id="PR00011">
    <property type="entry name" value="EGFLAMININ"/>
</dbReference>
<evidence type="ECO:0000313" key="20">
    <source>
        <dbReference type="EMBL" id="JAB71206.1"/>
    </source>
</evidence>
<reference evidence="20" key="1">
    <citation type="journal article" date="2015" name="Sci. Rep.">
        <title>Tissue- and time-dependent transcription in Ixodes ricinus salivary glands and midguts when blood feeding on the vertebrate host.</title>
        <authorList>
            <person name="Kotsyfakis M."/>
            <person name="Schwarz A."/>
            <person name="Erhart J."/>
            <person name="Ribeiro J.M."/>
        </authorList>
    </citation>
    <scope>NUCLEOTIDE SEQUENCE</scope>
    <source>
        <tissue evidence="20">Salivary gland and midgut</tissue>
    </source>
</reference>
<dbReference type="GO" id="GO:0007155">
    <property type="term" value="P:cell adhesion"/>
    <property type="evidence" value="ECO:0007669"/>
    <property type="project" value="UniProtKB-KW"/>
</dbReference>
<dbReference type="PROSITE" id="PS50027">
    <property type="entry name" value="EGF_LAM_2"/>
    <property type="match status" value="7"/>
</dbReference>
<evidence type="ECO:0000259" key="19">
    <source>
        <dbReference type="PROSITE" id="PS51117"/>
    </source>
</evidence>
<comment type="function">
    <text evidence="1">Binding to cells via a high affinity receptor, laminin is thought to mediate the attachment, migration and organization of cells into tissues during embryonic development by interacting with other extracellular matrix components.</text>
</comment>
<feature type="domain" description="Laminin N-terminal" evidence="19">
    <location>
        <begin position="37"/>
        <end position="276"/>
    </location>
</feature>
<evidence type="ECO:0000256" key="12">
    <source>
        <dbReference type="ARBA" id="ARBA00023292"/>
    </source>
</evidence>
<keyword evidence="5 16" id="KW-0732">Signal</keyword>
<proteinExistence type="evidence at transcript level"/>
<comment type="caution">
    <text evidence="14">Lacks conserved residue(s) required for the propagation of feature annotation.</text>
</comment>
<feature type="domain" description="Laminin EGF-like" evidence="17">
    <location>
        <begin position="390"/>
        <end position="436"/>
    </location>
</feature>
<feature type="domain" description="Laminin EGF-like" evidence="17">
    <location>
        <begin position="824"/>
        <end position="878"/>
    </location>
</feature>
<dbReference type="Pfam" id="PF00052">
    <property type="entry name" value="Laminin_B"/>
    <property type="match status" value="1"/>
</dbReference>
<dbReference type="Gene3D" id="2.10.25.10">
    <property type="entry name" value="Laminin"/>
    <property type="match status" value="10"/>
</dbReference>
<feature type="disulfide bond" evidence="14">
    <location>
        <begin position="900"/>
        <end position="909"/>
    </location>
</feature>
<evidence type="ECO:0000256" key="10">
    <source>
        <dbReference type="ARBA" id="ARBA00023157"/>
    </source>
</evidence>
<dbReference type="InterPro" id="IPR000034">
    <property type="entry name" value="Laminin_IV"/>
</dbReference>
<feature type="domain" description="Laminin EGF-like" evidence="17">
    <location>
        <begin position="721"/>
        <end position="769"/>
    </location>
</feature>
<dbReference type="SMART" id="SM00181">
    <property type="entry name" value="EGF"/>
    <property type="match status" value="5"/>
</dbReference>
<protein>
    <submittedName>
        <fullName evidence="20">Putative substrate adhesion-dependent cell spreading</fullName>
    </submittedName>
</protein>
<keyword evidence="4" id="KW-0272">Extracellular matrix</keyword>
<feature type="disulfide bond" evidence="14">
    <location>
        <begin position="410"/>
        <end position="419"/>
    </location>
</feature>
<dbReference type="CDD" id="cd00055">
    <property type="entry name" value="EGF_Lam"/>
    <property type="match status" value="10"/>
</dbReference>
<dbReference type="FunFam" id="2.10.25.10:FF:000758">
    <property type="entry name" value="Laminin subunit gamma 1"/>
    <property type="match status" value="1"/>
</dbReference>
<feature type="domain" description="Laminin EGF-like" evidence="17">
    <location>
        <begin position="928"/>
        <end position="975"/>
    </location>
</feature>
<dbReference type="GO" id="GO:0009887">
    <property type="term" value="P:animal organ morphogenesis"/>
    <property type="evidence" value="ECO:0007669"/>
    <property type="project" value="TreeGrafter"/>
</dbReference>
<keyword evidence="8" id="KW-0130">Cell adhesion</keyword>
<dbReference type="SMART" id="SM00180">
    <property type="entry name" value="EGF_Lam"/>
    <property type="match status" value="10"/>
</dbReference>
<feature type="domain" description="Laminin EGF-like" evidence="17">
    <location>
        <begin position="976"/>
        <end position="1021"/>
    </location>
</feature>
<comment type="subcellular location">
    <subcellularLocation>
        <location evidence="2">Secreted</location>
        <location evidence="2">Extracellular space</location>
        <location evidence="2">Extracellular matrix</location>
        <location evidence="2">Basement membrane</location>
    </subcellularLocation>
</comment>
<evidence type="ECO:0000256" key="15">
    <source>
        <dbReference type="SAM" id="Coils"/>
    </source>
</evidence>
<dbReference type="SUPFAM" id="SSF57196">
    <property type="entry name" value="EGF/Laminin"/>
    <property type="match status" value="10"/>
</dbReference>
<feature type="disulfide bond" evidence="14">
    <location>
        <begin position="928"/>
        <end position="940"/>
    </location>
</feature>
<dbReference type="PROSITE" id="PS51117">
    <property type="entry name" value="LAMININ_NTER"/>
    <property type="match status" value="1"/>
</dbReference>
<dbReference type="InterPro" id="IPR008211">
    <property type="entry name" value="Laminin_N"/>
</dbReference>
<dbReference type="FunFam" id="2.10.25.10:FF:000166">
    <property type="entry name" value="laminin subunit gamma-1"/>
    <property type="match status" value="1"/>
</dbReference>
<feature type="disulfide bond" evidence="14">
    <location>
        <begin position="879"/>
        <end position="891"/>
    </location>
</feature>
<feature type="signal peptide" evidence="16">
    <location>
        <begin position="1"/>
        <end position="23"/>
    </location>
</feature>
<dbReference type="SMART" id="SM00136">
    <property type="entry name" value="LamNT"/>
    <property type="match status" value="1"/>
</dbReference>
<evidence type="ECO:0000256" key="9">
    <source>
        <dbReference type="ARBA" id="ARBA00023054"/>
    </source>
</evidence>
<feature type="domain" description="Laminin IV type A" evidence="18">
    <location>
        <begin position="516"/>
        <end position="686"/>
    </location>
</feature>
<feature type="domain" description="Laminin EGF-like" evidence="17">
    <location>
        <begin position="437"/>
        <end position="489"/>
    </location>
</feature>
<dbReference type="FunFam" id="2.60.120.260:FF:000018">
    <property type="entry name" value="Laminin subunit gamma 1"/>
    <property type="match status" value="1"/>
</dbReference>
<keyword evidence="11" id="KW-0325">Glycoprotein</keyword>
<evidence type="ECO:0000256" key="8">
    <source>
        <dbReference type="ARBA" id="ARBA00022889"/>
    </source>
</evidence>
<dbReference type="FunFam" id="2.10.25.10:FF:000067">
    <property type="entry name" value="Laminin subunit gamma 1"/>
    <property type="match status" value="1"/>
</dbReference>
<keyword evidence="12 14" id="KW-0424">Laminin EGF-like domain</keyword>
<feature type="disulfide bond" evidence="14">
    <location>
        <begin position="739"/>
        <end position="748"/>
    </location>
</feature>
<dbReference type="Pfam" id="PF00055">
    <property type="entry name" value="Laminin_N"/>
    <property type="match status" value="1"/>
</dbReference>
<feature type="domain" description="Laminin EGF-like" evidence="17">
    <location>
        <begin position="879"/>
        <end position="927"/>
    </location>
</feature>
<evidence type="ECO:0000256" key="6">
    <source>
        <dbReference type="ARBA" id="ARBA00022737"/>
    </source>
</evidence>
<accession>V5ICQ8</accession>
<evidence type="ECO:0000259" key="18">
    <source>
        <dbReference type="PROSITE" id="PS51115"/>
    </source>
</evidence>
<feature type="disulfide bond" evidence="14">
    <location>
        <begin position="930"/>
        <end position="947"/>
    </location>
</feature>
<feature type="disulfide bond" evidence="14">
    <location>
        <begin position="881"/>
        <end position="898"/>
    </location>
</feature>
<keyword evidence="6" id="KW-0677">Repeat</keyword>
<dbReference type="GO" id="GO:0009888">
    <property type="term" value="P:tissue development"/>
    <property type="evidence" value="ECO:0007669"/>
    <property type="project" value="TreeGrafter"/>
</dbReference>
<evidence type="ECO:0000256" key="7">
    <source>
        <dbReference type="ARBA" id="ARBA00022869"/>
    </source>
</evidence>
<feature type="disulfide bond" evidence="14">
    <location>
        <begin position="390"/>
        <end position="402"/>
    </location>
</feature>
<feature type="disulfide bond" evidence="14">
    <location>
        <begin position="949"/>
        <end position="958"/>
    </location>
</feature>
<feature type="disulfide bond" evidence="14">
    <location>
        <begin position="848"/>
        <end position="857"/>
    </location>
</feature>
<dbReference type="FunFam" id="2.10.25.10:FF:000074">
    <property type="entry name" value="Laminin subunit alpha"/>
    <property type="match status" value="1"/>
</dbReference>
<evidence type="ECO:0000256" key="14">
    <source>
        <dbReference type="PROSITE-ProRule" id="PRU00460"/>
    </source>
</evidence>
<feature type="disulfide bond" evidence="14">
    <location>
        <begin position="976"/>
        <end position="988"/>
    </location>
</feature>
<feature type="disulfide bond" evidence="14">
    <location>
        <begin position="460"/>
        <end position="469"/>
    </location>
</feature>
<comment type="subunit">
    <text evidence="13">Laminin is a complex glycoprotein, consisting of three different polypeptide chains (alpha, beta, gamma), which are bound to each other by disulfide bonds into a cross-shaped molecule comprising one long and three short arms with globules at each end.</text>
</comment>
<feature type="disulfide bond" evidence="14">
    <location>
        <begin position="996"/>
        <end position="1005"/>
    </location>
</feature>
<dbReference type="FunFam" id="2.10.25.10:FF:000105">
    <property type="entry name" value="laminin subunit gamma-1"/>
    <property type="match status" value="1"/>
</dbReference>
<feature type="coiled-coil region" evidence="15">
    <location>
        <begin position="1284"/>
        <end position="1510"/>
    </location>
</feature>
<dbReference type="EMBL" id="GANP01013262">
    <property type="protein sequence ID" value="JAB71206.1"/>
    <property type="molecule type" value="mRNA"/>
</dbReference>
<evidence type="ECO:0000256" key="2">
    <source>
        <dbReference type="ARBA" id="ARBA00004302"/>
    </source>
</evidence>
<dbReference type="SMART" id="SM00281">
    <property type="entry name" value="LamB"/>
    <property type="match status" value="1"/>
</dbReference>
<evidence type="ECO:0000256" key="1">
    <source>
        <dbReference type="ARBA" id="ARBA00002418"/>
    </source>
</evidence>
<evidence type="ECO:0000256" key="5">
    <source>
        <dbReference type="ARBA" id="ARBA00022729"/>
    </source>
</evidence>